<organism evidence="4">
    <name type="scientific">marine metagenome</name>
    <dbReference type="NCBI Taxonomy" id="408172"/>
    <lineage>
        <taxon>unclassified sequences</taxon>
        <taxon>metagenomes</taxon>
        <taxon>ecological metagenomes</taxon>
    </lineage>
</organism>
<proteinExistence type="predicted"/>
<evidence type="ECO:0000256" key="2">
    <source>
        <dbReference type="SAM" id="MobiDB-lite"/>
    </source>
</evidence>
<accession>A0A382WZE3</accession>
<feature type="region of interest" description="Disordered" evidence="2">
    <location>
        <begin position="1"/>
        <end position="20"/>
    </location>
</feature>
<sequence length="89" mass="9691">MSSSAWSAGTLKVTTPNGGQKWTTGKSYAVKWSKGSAGATVKIQLLKSGKHYKWVSKKTKNDGKHTWKIPSTVATSSAYKIKIVSKKMM</sequence>
<dbReference type="Pfam" id="PF10342">
    <property type="entry name" value="Kre9_KNH"/>
    <property type="match status" value="1"/>
</dbReference>
<dbReference type="EMBL" id="UINC01163664">
    <property type="protein sequence ID" value="SVD64093.1"/>
    <property type="molecule type" value="Genomic_DNA"/>
</dbReference>
<dbReference type="InterPro" id="IPR018466">
    <property type="entry name" value="Kre9/Knh1-like_N"/>
</dbReference>
<protein>
    <recommendedName>
        <fullName evidence="3">Yeast cell wall synthesis Kre9/Knh1-like N-terminal domain-containing protein</fullName>
    </recommendedName>
</protein>
<evidence type="ECO:0000313" key="4">
    <source>
        <dbReference type="EMBL" id="SVD64093.1"/>
    </source>
</evidence>
<feature type="domain" description="Yeast cell wall synthesis Kre9/Knh1-like N-terminal" evidence="3">
    <location>
        <begin position="15"/>
        <end position="87"/>
    </location>
</feature>
<reference evidence="4" key="1">
    <citation type="submission" date="2018-05" db="EMBL/GenBank/DDBJ databases">
        <authorList>
            <person name="Lanie J.A."/>
            <person name="Ng W.-L."/>
            <person name="Kazmierczak K.M."/>
            <person name="Andrzejewski T.M."/>
            <person name="Davidsen T.M."/>
            <person name="Wayne K.J."/>
            <person name="Tettelin H."/>
            <person name="Glass J.I."/>
            <person name="Rusch D."/>
            <person name="Podicherti R."/>
            <person name="Tsui H.-C.T."/>
            <person name="Winkler M.E."/>
        </authorList>
    </citation>
    <scope>NUCLEOTIDE SEQUENCE</scope>
</reference>
<dbReference type="AlphaFoldDB" id="A0A382WZE3"/>
<evidence type="ECO:0000259" key="3">
    <source>
        <dbReference type="Pfam" id="PF10342"/>
    </source>
</evidence>
<keyword evidence="1" id="KW-0732">Signal</keyword>
<evidence type="ECO:0000256" key="1">
    <source>
        <dbReference type="ARBA" id="ARBA00022729"/>
    </source>
</evidence>
<name>A0A382WZE3_9ZZZZ</name>
<gene>
    <name evidence="4" type="ORF">METZ01_LOCUS416947</name>
</gene>